<feature type="compositionally biased region" description="Basic and acidic residues" evidence="1">
    <location>
        <begin position="136"/>
        <end position="145"/>
    </location>
</feature>
<dbReference type="AlphaFoldDB" id="A0A6P5K531"/>
<dbReference type="KEGG" id="pcw:110206917"/>
<feature type="compositionally biased region" description="Basic and acidic residues" evidence="1">
    <location>
        <begin position="173"/>
        <end position="189"/>
    </location>
</feature>
<dbReference type="PANTHER" id="PTHR33517:SF2">
    <property type="entry name" value="PROTEIN FAM170B"/>
    <property type="match status" value="1"/>
</dbReference>
<dbReference type="PANTHER" id="PTHR33517">
    <property type="entry name" value="PROTEIN FAM170B-RELATED"/>
    <property type="match status" value="1"/>
</dbReference>
<feature type="compositionally biased region" description="Polar residues" evidence="1">
    <location>
        <begin position="118"/>
        <end position="135"/>
    </location>
</feature>
<name>A0A6P5K531_PHACI</name>
<organism evidence="2 3">
    <name type="scientific">Phascolarctos cinereus</name>
    <name type="common">Koala</name>
    <dbReference type="NCBI Taxonomy" id="38626"/>
    <lineage>
        <taxon>Eukaryota</taxon>
        <taxon>Metazoa</taxon>
        <taxon>Chordata</taxon>
        <taxon>Craniata</taxon>
        <taxon>Vertebrata</taxon>
        <taxon>Euteleostomi</taxon>
        <taxon>Mammalia</taxon>
        <taxon>Metatheria</taxon>
        <taxon>Diprotodontia</taxon>
        <taxon>Phascolarctidae</taxon>
        <taxon>Phascolarctos</taxon>
    </lineage>
</organism>
<feature type="region of interest" description="Disordered" evidence="1">
    <location>
        <begin position="118"/>
        <end position="145"/>
    </location>
</feature>
<gene>
    <name evidence="3" type="primary">LOC110206917</name>
</gene>
<dbReference type="GO" id="GO:0009566">
    <property type="term" value="P:fertilization"/>
    <property type="evidence" value="ECO:0007669"/>
    <property type="project" value="TreeGrafter"/>
</dbReference>
<evidence type="ECO:0000256" key="1">
    <source>
        <dbReference type="SAM" id="MobiDB-lite"/>
    </source>
</evidence>
<dbReference type="GeneID" id="110206917"/>
<feature type="region of interest" description="Disordered" evidence="1">
    <location>
        <begin position="1"/>
        <end position="71"/>
    </location>
</feature>
<dbReference type="RefSeq" id="XP_020840112.1">
    <property type="nucleotide sequence ID" value="XM_020984453.1"/>
</dbReference>
<dbReference type="OMA" id="EAQHHHR"/>
<dbReference type="InParanoid" id="A0A6P5K531"/>
<feature type="compositionally biased region" description="Basic residues" evidence="1">
    <location>
        <begin position="543"/>
        <end position="569"/>
    </location>
</feature>
<feature type="region of interest" description="Disordered" evidence="1">
    <location>
        <begin position="511"/>
        <end position="569"/>
    </location>
</feature>
<feature type="region of interest" description="Disordered" evidence="1">
    <location>
        <begin position="166"/>
        <end position="189"/>
    </location>
</feature>
<evidence type="ECO:0000313" key="2">
    <source>
        <dbReference type="Proteomes" id="UP000515140"/>
    </source>
</evidence>
<dbReference type="Pfam" id="PF17734">
    <property type="entry name" value="Spt46"/>
    <property type="match status" value="1"/>
</dbReference>
<dbReference type="Proteomes" id="UP000515140">
    <property type="component" value="Unplaced"/>
</dbReference>
<accession>A0A6P5K531</accession>
<dbReference type="InterPro" id="IPR040879">
    <property type="entry name" value="Spt46-like"/>
</dbReference>
<evidence type="ECO:0000313" key="3">
    <source>
        <dbReference type="RefSeq" id="XP_020840112.1"/>
    </source>
</evidence>
<sequence>MKELREKRATVKTSGISEARQPSPQPGPSAPRGRGPAPTFNEEEVEKREDSSSSSPYFVYKKPNATSNHKVRPAEDSYYSCAYYARVRTVKGVAIKWHTSAGFRAVGKKPRMYEAQVSGETTIGSSPTSSVTTMRQDIETRSSKEDPCEIKMEEITFQVSQSVEEELYEDPSEDKAPGPSHRKEEERPRVATPDWLVTTDKGFRCLACCRVFLTLEALMEHARCGIKEGFSCRVFNEAMLEMRCNQEKKRETRWRQTEVRRQLETWQCHAHNWRHGLETGHHQDIPFNQAQARHRHQENWHRQAQARHRRIQTRFNPLRAEHRQQESQHHQRETQFNQLLAQYHQQESHHHQVQNQHHRLHTICHRREGQIQQGLNRCHQLETWNNQTQAWRRRLEAAHRYRKTQLQQAEVRRRRLEAWCHQAQARNLRLEAERRQRQACHLAEAQHHHRETQHHQARVRHHQLESIHHQQDSQLNQAQAQYYPFDVLHHRREARLYPSGVWHHQLEIRRPHRAQGQHQRIETTRDQQEAQLHQAAEDQHRARETHRHQARAQRHRSVIRRHQVHAQRR</sequence>
<keyword evidence="2" id="KW-1185">Reference proteome</keyword>
<protein>
    <submittedName>
        <fullName evidence="3">Protein FAM170B-like</fullName>
    </submittedName>
</protein>
<proteinExistence type="predicted"/>
<feature type="compositionally biased region" description="Basic and acidic residues" evidence="1">
    <location>
        <begin position="519"/>
        <end position="528"/>
    </location>
</feature>
<reference evidence="3" key="1">
    <citation type="submission" date="2025-08" db="UniProtKB">
        <authorList>
            <consortium name="RefSeq"/>
        </authorList>
    </citation>
    <scope>IDENTIFICATION</scope>
    <source>
        <tissue evidence="3">Spleen</tissue>
    </source>
</reference>